<accession>A0A559K3V4</accession>
<dbReference type="EMBL" id="VNJI01000049">
    <property type="protein sequence ID" value="TVY06760.1"/>
    <property type="molecule type" value="Genomic_DNA"/>
</dbReference>
<feature type="region of interest" description="Disordered" evidence="1">
    <location>
        <begin position="175"/>
        <end position="194"/>
    </location>
</feature>
<reference evidence="2 3" key="1">
    <citation type="submission" date="2019-07" db="EMBL/GenBank/DDBJ databases">
        <authorList>
            <person name="Kim J."/>
        </authorList>
    </citation>
    <scope>NUCLEOTIDE SEQUENCE [LARGE SCALE GENOMIC DNA]</scope>
    <source>
        <strain evidence="2 3">JC52</strain>
    </source>
</reference>
<evidence type="ECO:0000313" key="2">
    <source>
        <dbReference type="EMBL" id="TVY06760.1"/>
    </source>
</evidence>
<gene>
    <name evidence="2" type="ORF">FPZ49_27790</name>
</gene>
<dbReference type="AlphaFoldDB" id="A0A559K3V4"/>
<name>A0A559K3V4_9BACL</name>
<protein>
    <submittedName>
        <fullName evidence="2">Uncharacterized protein</fullName>
    </submittedName>
</protein>
<feature type="compositionally biased region" description="Basic and acidic residues" evidence="1">
    <location>
        <begin position="175"/>
        <end position="184"/>
    </location>
</feature>
<feature type="compositionally biased region" description="Polar residues" evidence="1">
    <location>
        <begin position="185"/>
        <end position="194"/>
    </location>
</feature>
<feature type="region of interest" description="Disordered" evidence="1">
    <location>
        <begin position="1"/>
        <end position="31"/>
    </location>
</feature>
<proteinExistence type="predicted"/>
<sequence length="229" mass="25923">MYNQTNYQSSGNQNQYGAAGMSSAQSRNQASRYQPVGFVQSHYQPINQTSSFGASRQYTSAAQNISFQSQQAPQSFHMANYRGDQAGHDAYKRSDSSQPTQQSQYAAFNNTASFATTGYGMGTNNQSQSQYNQQQFNPQQFNQQQYNQQQSNQQQFNQYATPQSFHMANYQGDQQGHDAYKRSDSSQPTQSQYGMGASQYQYGSINNQSQYMSPQSFHTANYGMNQRQF</sequence>
<dbReference type="OrthoDB" id="2619143at2"/>
<dbReference type="RefSeq" id="WP_144853294.1">
    <property type="nucleotide sequence ID" value="NZ_VNJI01000049.1"/>
</dbReference>
<dbReference type="Proteomes" id="UP000317036">
    <property type="component" value="Unassembled WGS sequence"/>
</dbReference>
<organism evidence="2 3">
    <name type="scientific">Paenibacillus cremeus</name>
    <dbReference type="NCBI Taxonomy" id="2163881"/>
    <lineage>
        <taxon>Bacteria</taxon>
        <taxon>Bacillati</taxon>
        <taxon>Bacillota</taxon>
        <taxon>Bacilli</taxon>
        <taxon>Bacillales</taxon>
        <taxon>Paenibacillaceae</taxon>
        <taxon>Paenibacillus</taxon>
    </lineage>
</organism>
<keyword evidence="3" id="KW-1185">Reference proteome</keyword>
<evidence type="ECO:0000313" key="3">
    <source>
        <dbReference type="Proteomes" id="UP000317036"/>
    </source>
</evidence>
<comment type="caution">
    <text evidence="2">The sequence shown here is derived from an EMBL/GenBank/DDBJ whole genome shotgun (WGS) entry which is preliminary data.</text>
</comment>
<evidence type="ECO:0000256" key="1">
    <source>
        <dbReference type="SAM" id="MobiDB-lite"/>
    </source>
</evidence>